<gene>
    <name evidence="9" type="ORF">PanWU01x14_179110</name>
</gene>
<dbReference type="PANTHER" id="PTHR44394">
    <property type="entry name" value="BETA-ALANINE-ACTIVATING ENZYME"/>
    <property type="match status" value="1"/>
</dbReference>
<dbReference type="Pfam" id="PF13193">
    <property type="entry name" value="AMP-binding_C"/>
    <property type="match status" value="1"/>
</dbReference>
<evidence type="ECO:0000256" key="2">
    <source>
        <dbReference type="ARBA" id="ARBA00022450"/>
    </source>
</evidence>
<organism evidence="9 10">
    <name type="scientific">Parasponia andersonii</name>
    <name type="common">Sponia andersonii</name>
    <dbReference type="NCBI Taxonomy" id="3476"/>
    <lineage>
        <taxon>Eukaryota</taxon>
        <taxon>Viridiplantae</taxon>
        <taxon>Streptophyta</taxon>
        <taxon>Embryophyta</taxon>
        <taxon>Tracheophyta</taxon>
        <taxon>Spermatophyta</taxon>
        <taxon>Magnoliopsida</taxon>
        <taxon>eudicotyledons</taxon>
        <taxon>Gunneridae</taxon>
        <taxon>Pentapetalae</taxon>
        <taxon>rosids</taxon>
        <taxon>fabids</taxon>
        <taxon>Rosales</taxon>
        <taxon>Cannabaceae</taxon>
        <taxon>Parasponia</taxon>
    </lineage>
</organism>
<evidence type="ECO:0000259" key="6">
    <source>
        <dbReference type="Pfam" id="PF00550"/>
    </source>
</evidence>
<feature type="domain" description="AMP-dependent synthetase/ligase" evidence="5">
    <location>
        <begin position="26"/>
        <end position="418"/>
    </location>
</feature>
<evidence type="ECO:0000256" key="4">
    <source>
        <dbReference type="ARBA" id="ARBA00022553"/>
    </source>
</evidence>
<dbReference type="InterPro" id="IPR009081">
    <property type="entry name" value="PP-bd_ACP"/>
</dbReference>
<dbReference type="FunFam" id="3.40.50.12780:FF:000049">
    <property type="entry name" value="Putative acyl-activating enzyme 19"/>
    <property type="match status" value="1"/>
</dbReference>
<dbReference type="PROSITE" id="PS00455">
    <property type="entry name" value="AMP_BINDING"/>
    <property type="match status" value="1"/>
</dbReference>
<dbReference type="InterPro" id="IPR025110">
    <property type="entry name" value="AMP-bd_C"/>
</dbReference>
<dbReference type="SMART" id="SM00564">
    <property type="entry name" value="PQQ"/>
    <property type="match status" value="5"/>
</dbReference>
<dbReference type="Gene3D" id="3.30.300.30">
    <property type="match status" value="1"/>
</dbReference>
<dbReference type="Gene3D" id="2.130.10.10">
    <property type="entry name" value="YVTN repeat-like/Quinoprotein amine dehydrogenase"/>
    <property type="match status" value="2"/>
</dbReference>
<name>A0A2P5C6P2_PARAD</name>
<dbReference type="PANTHER" id="PTHR44394:SF1">
    <property type="entry name" value="BETA-ALANINE-ACTIVATING ENZYME"/>
    <property type="match status" value="1"/>
</dbReference>
<dbReference type="InterPro" id="IPR020845">
    <property type="entry name" value="AMP-binding_CS"/>
</dbReference>
<dbReference type="OrthoDB" id="408177at2759"/>
<reference evidence="10" key="1">
    <citation type="submission" date="2016-06" db="EMBL/GenBank/DDBJ databases">
        <title>Parallel loss of symbiosis genes in relatives of nitrogen-fixing non-legume Parasponia.</title>
        <authorList>
            <person name="Van Velzen R."/>
            <person name="Holmer R."/>
            <person name="Bu F."/>
            <person name="Rutten L."/>
            <person name="Van Zeijl A."/>
            <person name="Liu W."/>
            <person name="Santuari L."/>
            <person name="Cao Q."/>
            <person name="Sharma T."/>
            <person name="Shen D."/>
            <person name="Roswanjaya Y."/>
            <person name="Wardhani T."/>
            <person name="Kalhor M.S."/>
            <person name="Jansen J."/>
            <person name="Van den Hoogen J."/>
            <person name="Gungor B."/>
            <person name="Hartog M."/>
            <person name="Hontelez J."/>
            <person name="Verver J."/>
            <person name="Yang W.-C."/>
            <person name="Schijlen E."/>
            <person name="Repin R."/>
            <person name="Schilthuizen M."/>
            <person name="Schranz E."/>
            <person name="Heidstra R."/>
            <person name="Miyata K."/>
            <person name="Fedorova E."/>
            <person name="Kohlen W."/>
            <person name="Bisseling T."/>
            <person name="Smit S."/>
            <person name="Geurts R."/>
        </authorList>
    </citation>
    <scope>NUCLEOTIDE SEQUENCE [LARGE SCALE GENOMIC DNA]</scope>
    <source>
        <strain evidence="10">cv. WU1-14</strain>
    </source>
</reference>
<dbReference type="AlphaFoldDB" id="A0A2P5C6P2"/>
<evidence type="ECO:0000313" key="10">
    <source>
        <dbReference type="Proteomes" id="UP000237105"/>
    </source>
</evidence>
<evidence type="ECO:0000256" key="3">
    <source>
        <dbReference type="ARBA" id="ARBA00022490"/>
    </source>
</evidence>
<feature type="domain" description="Pyrrolo-quinoline quinone repeat" evidence="8">
    <location>
        <begin position="783"/>
        <end position="1120"/>
    </location>
</feature>
<dbReference type="GO" id="GO:0005737">
    <property type="term" value="C:cytoplasm"/>
    <property type="evidence" value="ECO:0007669"/>
    <property type="project" value="UniProtKB-SubCell"/>
</dbReference>
<dbReference type="InterPro" id="IPR000873">
    <property type="entry name" value="AMP-dep_synth/lig_dom"/>
</dbReference>
<dbReference type="InterPro" id="IPR052091">
    <property type="entry name" value="Beta-ala_Activ/Resist"/>
</dbReference>
<dbReference type="EMBL" id="JXTB01000168">
    <property type="protein sequence ID" value="PON56693.1"/>
    <property type="molecule type" value="Genomic_DNA"/>
</dbReference>
<dbReference type="InterPro" id="IPR018391">
    <property type="entry name" value="PQQ_b-propeller_rpt"/>
</dbReference>
<dbReference type="InterPro" id="IPR045851">
    <property type="entry name" value="AMP-bd_C_sf"/>
</dbReference>
<protein>
    <submittedName>
        <fullName evidence="9">PQQ-dependent membrane bound dehydrogenase, glucose/quinate/shikimate-related</fullName>
    </submittedName>
</protein>
<dbReference type="InterPro" id="IPR006162">
    <property type="entry name" value="Ppantetheine_attach_site"/>
</dbReference>
<evidence type="ECO:0000259" key="5">
    <source>
        <dbReference type="Pfam" id="PF00501"/>
    </source>
</evidence>
<evidence type="ECO:0000313" key="9">
    <source>
        <dbReference type="EMBL" id="PON56693.1"/>
    </source>
</evidence>
<dbReference type="STRING" id="3476.A0A2P5C6P2"/>
<dbReference type="CDD" id="cd05930">
    <property type="entry name" value="A_NRPS"/>
    <property type="match status" value="1"/>
</dbReference>
<dbReference type="InterPro" id="IPR011047">
    <property type="entry name" value="Quinoprotein_ADH-like_sf"/>
</dbReference>
<comment type="caution">
    <text evidence="9">The sequence shown here is derived from an EMBL/GenBank/DDBJ whole genome shotgun (WGS) entry which is preliminary data.</text>
</comment>
<dbReference type="InterPro" id="IPR002372">
    <property type="entry name" value="PQQ_rpt_dom"/>
</dbReference>
<dbReference type="Gene3D" id="1.10.1200.10">
    <property type="entry name" value="ACP-like"/>
    <property type="match status" value="1"/>
</dbReference>
<evidence type="ECO:0000259" key="7">
    <source>
        <dbReference type="Pfam" id="PF13193"/>
    </source>
</evidence>
<dbReference type="Pfam" id="PF00550">
    <property type="entry name" value="PP-binding"/>
    <property type="match status" value="1"/>
</dbReference>
<dbReference type="Gene3D" id="3.40.50.12780">
    <property type="entry name" value="N-terminal domain of ligase-like"/>
    <property type="match status" value="1"/>
</dbReference>
<dbReference type="PROSITE" id="PS00012">
    <property type="entry name" value="PHOSPHOPANTETHEINE"/>
    <property type="match status" value="1"/>
</dbReference>
<evidence type="ECO:0000256" key="1">
    <source>
        <dbReference type="ARBA" id="ARBA00004496"/>
    </source>
</evidence>
<keyword evidence="2" id="KW-0596">Phosphopantetheine</keyword>
<keyword evidence="3" id="KW-0963">Cytoplasm</keyword>
<dbReference type="InterPro" id="IPR042099">
    <property type="entry name" value="ANL_N_sf"/>
</dbReference>
<dbReference type="Pfam" id="PF00501">
    <property type="entry name" value="AMP-binding"/>
    <property type="match status" value="1"/>
</dbReference>
<feature type="domain" description="Carrier" evidence="6">
    <location>
        <begin position="591"/>
        <end position="628"/>
    </location>
</feature>
<dbReference type="SUPFAM" id="SSF56801">
    <property type="entry name" value="Acetyl-CoA synthetase-like"/>
    <property type="match status" value="1"/>
</dbReference>
<dbReference type="SUPFAM" id="SSF50998">
    <property type="entry name" value="Quinoprotein alcohol dehydrogenase-like"/>
    <property type="match status" value="1"/>
</dbReference>
<keyword evidence="10" id="KW-1185">Reference proteome</keyword>
<accession>A0A2P5C6P2</accession>
<keyword evidence="4" id="KW-0597">Phosphoprotein</keyword>
<dbReference type="SUPFAM" id="SSF47336">
    <property type="entry name" value="ACP-like"/>
    <property type="match status" value="1"/>
</dbReference>
<comment type="subcellular location">
    <subcellularLocation>
        <location evidence="1">Cytoplasm</location>
    </subcellularLocation>
</comment>
<dbReference type="InterPro" id="IPR015943">
    <property type="entry name" value="WD40/YVTN_repeat-like_dom_sf"/>
</dbReference>
<proteinExistence type="predicted"/>
<dbReference type="InterPro" id="IPR036736">
    <property type="entry name" value="ACP-like_sf"/>
</dbReference>
<evidence type="ECO:0000259" key="8">
    <source>
        <dbReference type="Pfam" id="PF13570"/>
    </source>
</evidence>
<dbReference type="GO" id="GO:0043041">
    <property type="term" value="P:amino acid activation for nonribosomal peptide biosynthetic process"/>
    <property type="evidence" value="ECO:0007669"/>
    <property type="project" value="TreeGrafter"/>
</dbReference>
<sequence length="1132" mass="125305">MSSDEEERRQQSGCCSCSCISHQFLRAASRNPNKIALIHASASSSAHSHLHPHPHPHPCCFTYSRLLASVHSLASRLRSPGVVGIYAPPSAEYVASVLAVLRCGRAFLPLDPSWPRARVLSAMASSNVALVISTTSCFGVQSGWSDWLPDSATCPVLWFSLEEEEEEDKEDKEDDEEEVVKDESRGLVWPCESESAKQRPFCYVMYTSGSTGKPKGVCGTEQGLLNRFLWMQQLYPLNGMETLLFKTSISFVDHLQEFLAAVLTASTLVIPPFGHLKQDVFCIVDLIQAYSIDRLTAVPSLMTTILPALQSRHDAHALSSLKLLVLSGEVLPLSLWQILSNILPGTSILNLYGSTEVSGDCTYFDCKKLPMILESQPLTSVPIGVPISNCDVVLVPDDDIPNQGEIYVSGLCNSAGYYSDSTFMSSNHVNLPHDYTNSVSDVNKHGMYFRTGDFAKRLQGGDLVFLGRKDRTIKLNGQRIALDEIEDTLRRHPDIANAAVMSHKIQGEVSSLVAFIILEKERSNGIFRSHIKSWMVGKLPLAMAPNCYIFTEAFPTTSSGKVDYESLTSEFLAKHAHYEIGDDGNIDLLQVIKKAFCDVLMVEEVSDDDDFFTLGGNSIAAAHLSNNLGIDMRLLYYFPSPSKLCTTLLERKRSEIVLRKDANWEMKLKEGKRKISYYGIPNPANIESGHKQLRTGNGKNENRAVISKRLKLESQINVAPEGLTQLNGYPWSTASMCFPCSFSRCNKVLYERDNEMDSIHQETCVEVPRNGKVSVQGLWKVYMGSCVDASPLIVFKSPDVYLFIGSHSHEFLCVNAQSGYVQWKIQLEGRIECSAAILGDFSQVVVGCYEGKLYFLDYSNGNICWTFQTTGEVKSQPVVDIRRQLIWCGSHDHNLYALDYVDHCCLYKVPCGGSIFGSPVIDEKNSAVYVASTSGRITAISTKSMPFSILWLLELEVPVFGSLAMSSPNGYIICCLVDGHVVALDPAGSKFWKHKISGPIFAGACICSALPSQVLVCSRNGSIYSFEPEKGRILWEYNVGDPITASAYVDEHFCLTSDPSLLSDSSGHVILLRVNMDATREAYVEEVGRLDLQGDVFSSPVMLGGRIFVGCRDDYVHCLDVKHVKQKYDEHS</sequence>
<dbReference type="Pfam" id="PF13570">
    <property type="entry name" value="Beta-prop_ACSF4"/>
    <property type="match status" value="1"/>
</dbReference>
<dbReference type="Proteomes" id="UP000237105">
    <property type="component" value="Unassembled WGS sequence"/>
</dbReference>
<feature type="domain" description="AMP-binding enzyme C-terminal" evidence="7">
    <location>
        <begin position="484"/>
        <end position="561"/>
    </location>
</feature>